<dbReference type="EMBL" id="CP021434">
    <property type="protein sequence ID" value="ARU62201.1"/>
    <property type="molecule type" value="Genomic_DNA"/>
</dbReference>
<accession>A0A1Y0INS6</accession>
<dbReference type="OrthoDB" id="9802228at2"/>
<keyword evidence="5 9" id="KW-0808">Transferase</keyword>
<evidence type="ECO:0000256" key="2">
    <source>
        <dbReference type="ARBA" id="ARBA00008711"/>
    </source>
</evidence>
<dbReference type="InterPro" id="IPR023546">
    <property type="entry name" value="MGMT"/>
</dbReference>
<dbReference type="InterPro" id="IPR008332">
    <property type="entry name" value="MethylG_MeTrfase_N"/>
</dbReference>
<dbReference type="SUPFAM" id="SSF46767">
    <property type="entry name" value="Methylated DNA-protein cysteine methyltransferase, C-terminal domain"/>
    <property type="match status" value="1"/>
</dbReference>
<evidence type="ECO:0000256" key="5">
    <source>
        <dbReference type="ARBA" id="ARBA00022679"/>
    </source>
</evidence>
<comment type="similarity">
    <text evidence="2 9">Belongs to the MGMT family.</text>
</comment>
<dbReference type="PANTHER" id="PTHR10815">
    <property type="entry name" value="METHYLATED-DNA--PROTEIN-CYSTEINE METHYLTRANSFERASE"/>
    <property type="match status" value="1"/>
</dbReference>
<dbReference type="AlphaFoldDB" id="A0A1Y0INS6"/>
<reference evidence="13" key="1">
    <citation type="submission" date="2017-05" db="EMBL/GenBank/DDBJ databases">
        <authorList>
            <person name="Sung H."/>
        </authorList>
    </citation>
    <scope>NUCLEOTIDE SEQUENCE [LARGE SCALE GENOMIC DNA]</scope>
    <source>
        <strain evidence="13">AR23208</strain>
    </source>
</reference>
<organism evidence="12 13">
    <name type="scientific">Tumebacillus avium</name>
    <dbReference type="NCBI Taxonomy" id="1903704"/>
    <lineage>
        <taxon>Bacteria</taxon>
        <taxon>Bacillati</taxon>
        <taxon>Bacillota</taxon>
        <taxon>Bacilli</taxon>
        <taxon>Bacillales</taxon>
        <taxon>Alicyclobacillaceae</taxon>
        <taxon>Tumebacillus</taxon>
    </lineage>
</organism>
<name>A0A1Y0INS6_9BACL</name>
<dbReference type="GO" id="GO:0005737">
    <property type="term" value="C:cytoplasm"/>
    <property type="evidence" value="ECO:0007669"/>
    <property type="project" value="UniProtKB-SubCell"/>
</dbReference>
<evidence type="ECO:0000256" key="4">
    <source>
        <dbReference type="ARBA" id="ARBA00022603"/>
    </source>
</evidence>
<comment type="catalytic activity">
    <reaction evidence="1 9">
        <text>a 4-O-methyl-thymidine in DNA + L-cysteinyl-[protein] = a thymidine in DNA + S-methyl-L-cysteinyl-[protein]</text>
        <dbReference type="Rhea" id="RHEA:53428"/>
        <dbReference type="Rhea" id="RHEA-COMP:10131"/>
        <dbReference type="Rhea" id="RHEA-COMP:10132"/>
        <dbReference type="Rhea" id="RHEA-COMP:13555"/>
        <dbReference type="Rhea" id="RHEA-COMP:13556"/>
        <dbReference type="ChEBI" id="CHEBI:29950"/>
        <dbReference type="ChEBI" id="CHEBI:82612"/>
        <dbReference type="ChEBI" id="CHEBI:137386"/>
        <dbReference type="ChEBI" id="CHEBI:137387"/>
        <dbReference type="EC" id="2.1.1.63"/>
    </reaction>
</comment>
<evidence type="ECO:0000256" key="1">
    <source>
        <dbReference type="ARBA" id="ARBA00001286"/>
    </source>
</evidence>
<dbReference type="CDD" id="cd06445">
    <property type="entry name" value="ATase"/>
    <property type="match status" value="1"/>
</dbReference>
<evidence type="ECO:0000256" key="3">
    <source>
        <dbReference type="ARBA" id="ARBA00022490"/>
    </source>
</evidence>
<dbReference type="InterPro" id="IPR036631">
    <property type="entry name" value="MGMT_N_sf"/>
</dbReference>
<dbReference type="Proteomes" id="UP000195437">
    <property type="component" value="Chromosome"/>
</dbReference>
<evidence type="ECO:0000313" key="12">
    <source>
        <dbReference type="EMBL" id="ARU62201.1"/>
    </source>
</evidence>
<feature type="domain" description="Methylguanine DNA methyltransferase ribonuclease-like" evidence="11">
    <location>
        <begin position="5"/>
        <end position="74"/>
    </location>
</feature>
<sequence length="164" mass="17993">MKIGYDTVATPLGELYVAVDETGVRKVAMTAEEWEAYAAELGGVPRDAEMCSEAVRQLKEYFQGARREFDLPLSVHGTPFRKQVWAALCEIPYGEVRSYGQIAERIGKPKGPRAIGQANRNNPLPILIPCHRVIGKNGDLVGYAGPRTDLKSVLLELEGVLPAK</sequence>
<evidence type="ECO:0000256" key="6">
    <source>
        <dbReference type="ARBA" id="ARBA00022763"/>
    </source>
</evidence>
<dbReference type="PROSITE" id="PS00374">
    <property type="entry name" value="MGMT"/>
    <property type="match status" value="1"/>
</dbReference>
<proteinExistence type="inferred from homology"/>
<dbReference type="InterPro" id="IPR014048">
    <property type="entry name" value="MethylDNA_cys_MeTrfase_DNA-bd"/>
</dbReference>
<dbReference type="InterPro" id="IPR036388">
    <property type="entry name" value="WH-like_DNA-bd_sf"/>
</dbReference>
<dbReference type="PANTHER" id="PTHR10815:SF5">
    <property type="entry name" value="METHYLATED-DNA--PROTEIN-CYSTEINE METHYLTRANSFERASE"/>
    <property type="match status" value="1"/>
</dbReference>
<evidence type="ECO:0000256" key="8">
    <source>
        <dbReference type="ARBA" id="ARBA00049348"/>
    </source>
</evidence>
<evidence type="ECO:0000313" key="13">
    <source>
        <dbReference type="Proteomes" id="UP000195437"/>
    </source>
</evidence>
<keyword evidence="3 9" id="KW-0963">Cytoplasm</keyword>
<comment type="subcellular location">
    <subcellularLocation>
        <location evidence="9">Cytoplasm</location>
    </subcellularLocation>
</comment>
<dbReference type="GO" id="GO:0003908">
    <property type="term" value="F:methylated-DNA-[protein]-cysteine S-methyltransferase activity"/>
    <property type="evidence" value="ECO:0007669"/>
    <property type="project" value="UniProtKB-UniRule"/>
</dbReference>
<evidence type="ECO:0000256" key="7">
    <source>
        <dbReference type="ARBA" id="ARBA00023204"/>
    </source>
</evidence>
<evidence type="ECO:0000259" key="10">
    <source>
        <dbReference type="Pfam" id="PF01035"/>
    </source>
</evidence>
<keyword evidence="4 9" id="KW-0489">Methyltransferase</keyword>
<keyword evidence="13" id="KW-1185">Reference proteome</keyword>
<dbReference type="GO" id="GO:0006307">
    <property type="term" value="P:DNA alkylation repair"/>
    <property type="evidence" value="ECO:0007669"/>
    <property type="project" value="UniProtKB-UniRule"/>
</dbReference>
<comment type="catalytic activity">
    <reaction evidence="8 9">
        <text>a 6-O-methyl-2'-deoxyguanosine in DNA + L-cysteinyl-[protein] = S-methyl-L-cysteinyl-[protein] + a 2'-deoxyguanosine in DNA</text>
        <dbReference type="Rhea" id="RHEA:24000"/>
        <dbReference type="Rhea" id="RHEA-COMP:10131"/>
        <dbReference type="Rhea" id="RHEA-COMP:10132"/>
        <dbReference type="Rhea" id="RHEA-COMP:11367"/>
        <dbReference type="Rhea" id="RHEA-COMP:11368"/>
        <dbReference type="ChEBI" id="CHEBI:29950"/>
        <dbReference type="ChEBI" id="CHEBI:82612"/>
        <dbReference type="ChEBI" id="CHEBI:85445"/>
        <dbReference type="ChEBI" id="CHEBI:85448"/>
        <dbReference type="EC" id="2.1.1.63"/>
    </reaction>
</comment>
<comment type="function">
    <text evidence="9">Involved in the cellular defense against the biological effects of O6-methylguanine (O6-MeG) and O4-methylthymine (O4-MeT) in DNA. Repairs the methylated nucleobase in DNA by stoichiometrically transferring the methyl group to a cysteine residue in the enzyme. This is a suicide reaction: the enzyme is irreversibly inactivated.</text>
</comment>
<dbReference type="Gene3D" id="3.30.160.70">
    <property type="entry name" value="Methylated DNA-protein cysteine methyltransferase domain"/>
    <property type="match status" value="1"/>
</dbReference>
<feature type="domain" description="Methylated-DNA-[protein]-cysteine S-methyltransferase DNA binding" evidence="10">
    <location>
        <begin position="79"/>
        <end position="160"/>
    </location>
</feature>
<dbReference type="InterPro" id="IPR001497">
    <property type="entry name" value="MethylDNA_cys_MeTrfase_AS"/>
</dbReference>
<dbReference type="KEGG" id="tum:CBW65_15195"/>
<dbReference type="GO" id="GO:0032259">
    <property type="term" value="P:methylation"/>
    <property type="evidence" value="ECO:0007669"/>
    <property type="project" value="UniProtKB-KW"/>
</dbReference>
<evidence type="ECO:0000259" key="11">
    <source>
        <dbReference type="Pfam" id="PF02870"/>
    </source>
</evidence>
<comment type="miscellaneous">
    <text evidence="9">This enzyme catalyzes only one turnover and therefore is not strictly catalytic. According to one definition, an enzyme is a biocatalyst that acts repeatedly and over many reaction cycles.</text>
</comment>
<keyword evidence="6 9" id="KW-0227">DNA damage</keyword>
<dbReference type="NCBIfam" id="TIGR00589">
    <property type="entry name" value="ogt"/>
    <property type="match status" value="1"/>
</dbReference>
<dbReference type="EC" id="2.1.1.63" evidence="9"/>
<dbReference type="Gene3D" id="1.10.10.10">
    <property type="entry name" value="Winged helix-like DNA-binding domain superfamily/Winged helix DNA-binding domain"/>
    <property type="match status" value="1"/>
</dbReference>
<keyword evidence="7 9" id="KW-0234">DNA repair</keyword>
<dbReference type="Pfam" id="PF02870">
    <property type="entry name" value="Methyltransf_1N"/>
    <property type="match status" value="1"/>
</dbReference>
<dbReference type="RefSeq" id="WP_087457563.1">
    <property type="nucleotide sequence ID" value="NZ_CP021434.1"/>
</dbReference>
<dbReference type="Pfam" id="PF01035">
    <property type="entry name" value="DNA_binding_1"/>
    <property type="match status" value="1"/>
</dbReference>
<dbReference type="InterPro" id="IPR036217">
    <property type="entry name" value="MethylDNA_cys_MeTrfase_DNAb"/>
</dbReference>
<dbReference type="SUPFAM" id="SSF53155">
    <property type="entry name" value="Methylated DNA-protein cysteine methyltransferase domain"/>
    <property type="match status" value="1"/>
</dbReference>
<dbReference type="FunFam" id="1.10.10.10:FF:000214">
    <property type="entry name" value="Methylated-DNA--protein-cysteine methyltransferase"/>
    <property type="match status" value="1"/>
</dbReference>
<gene>
    <name evidence="12" type="ORF">CBW65_15195</name>
</gene>
<protein>
    <recommendedName>
        <fullName evidence="9">Methylated-DNA--protein-cysteine methyltransferase</fullName>
        <ecNumber evidence="9">2.1.1.63</ecNumber>
    </recommendedName>
    <alternativeName>
        <fullName evidence="9">6-O-methylguanine-DNA methyltransferase</fullName>
        <shortName evidence="9">MGMT</shortName>
    </alternativeName>
    <alternativeName>
        <fullName evidence="9">O-6-methylguanine-DNA-alkyltransferase</fullName>
    </alternativeName>
</protein>
<feature type="active site" description="Nucleophile; methyl group acceptor" evidence="9">
    <location>
        <position position="130"/>
    </location>
</feature>
<dbReference type="HAMAP" id="MF_00772">
    <property type="entry name" value="OGT"/>
    <property type="match status" value="1"/>
</dbReference>
<evidence type="ECO:0000256" key="9">
    <source>
        <dbReference type="HAMAP-Rule" id="MF_00772"/>
    </source>
</evidence>